<feature type="domain" description="Small ribosomal subunit protein uS4 N-terminal" evidence="9">
    <location>
        <begin position="3"/>
        <end position="82"/>
    </location>
</feature>
<comment type="similarity">
    <text evidence="1 7">Belongs to the universal ribosomal protein uS4 family.</text>
</comment>
<dbReference type="Gene3D" id="3.10.290.10">
    <property type="entry name" value="RNA-binding S4 domain"/>
    <property type="match status" value="1"/>
</dbReference>
<dbReference type="EMBL" id="CP025746">
    <property type="protein sequence ID" value="QAA33693.1"/>
    <property type="molecule type" value="Genomic_DNA"/>
</dbReference>
<dbReference type="GO" id="GO:0015935">
    <property type="term" value="C:small ribosomal subunit"/>
    <property type="evidence" value="ECO:0007669"/>
    <property type="project" value="InterPro"/>
</dbReference>
<dbReference type="Pfam" id="PF01479">
    <property type="entry name" value="S4"/>
    <property type="match status" value="1"/>
</dbReference>
<dbReference type="NCBIfam" id="NF003717">
    <property type="entry name" value="PRK05327.1"/>
    <property type="match status" value="1"/>
</dbReference>
<keyword evidence="2 7" id="KW-0699">rRNA-binding</keyword>
<dbReference type="OrthoDB" id="9803672at2"/>
<dbReference type="GO" id="GO:0006412">
    <property type="term" value="P:translation"/>
    <property type="evidence" value="ECO:0007669"/>
    <property type="project" value="UniProtKB-UniRule"/>
</dbReference>
<dbReference type="GO" id="GO:0003735">
    <property type="term" value="F:structural constituent of ribosome"/>
    <property type="evidence" value="ECO:0007669"/>
    <property type="project" value="InterPro"/>
</dbReference>
<dbReference type="InterPro" id="IPR002942">
    <property type="entry name" value="S4_RNA-bd"/>
</dbReference>
<evidence type="ECO:0000256" key="7">
    <source>
        <dbReference type="HAMAP-Rule" id="MF_01306"/>
    </source>
</evidence>
<gene>
    <name evidence="7" type="primary">rpsD</name>
    <name evidence="10" type="ORF">C1I91_19805</name>
</gene>
<evidence type="ECO:0000256" key="2">
    <source>
        <dbReference type="ARBA" id="ARBA00022730"/>
    </source>
</evidence>
<dbReference type="FunFam" id="3.10.290.10:FF:000001">
    <property type="entry name" value="30S ribosomal protein S4"/>
    <property type="match status" value="1"/>
</dbReference>
<evidence type="ECO:0000256" key="6">
    <source>
        <dbReference type="ARBA" id="ARBA00035254"/>
    </source>
</evidence>
<dbReference type="GO" id="GO:0019843">
    <property type="term" value="F:rRNA binding"/>
    <property type="evidence" value="ECO:0007669"/>
    <property type="project" value="UniProtKB-UniRule"/>
</dbReference>
<organism evidence="10 11">
    <name type="scientific">Clostridium manihotivorum</name>
    <dbReference type="NCBI Taxonomy" id="2320868"/>
    <lineage>
        <taxon>Bacteria</taxon>
        <taxon>Bacillati</taxon>
        <taxon>Bacillota</taxon>
        <taxon>Clostridia</taxon>
        <taxon>Eubacteriales</taxon>
        <taxon>Clostridiaceae</taxon>
        <taxon>Clostridium</taxon>
    </lineage>
</organism>
<dbReference type="InterPro" id="IPR001912">
    <property type="entry name" value="Ribosomal_uS4_N"/>
</dbReference>
<dbReference type="Pfam" id="PF00163">
    <property type="entry name" value="Ribosomal_S4"/>
    <property type="match status" value="1"/>
</dbReference>
<dbReference type="SUPFAM" id="SSF55174">
    <property type="entry name" value="Alpha-L RNA-binding motif"/>
    <property type="match status" value="1"/>
</dbReference>
<evidence type="ECO:0000313" key="10">
    <source>
        <dbReference type="EMBL" id="QAA33693.1"/>
    </source>
</evidence>
<dbReference type="InterPro" id="IPR022801">
    <property type="entry name" value="Ribosomal_uS4"/>
</dbReference>
<dbReference type="PANTHER" id="PTHR11831">
    <property type="entry name" value="30S 40S RIBOSOMAL PROTEIN"/>
    <property type="match status" value="1"/>
</dbReference>
<evidence type="ECO:0000259" key="9">
    <source>
        <dbReference type="SMART" id="SM01390"/>
    </source>
</evidence>
<dbReference type="KEGG" id="cmah:C1I91_19805"/>
<evidence type="ECO:0000313" key="11">
    <source>
        <dbReference type="Proteomes" id="UP000286268"/>
    </source>
</evidence>
<dbReference type="PANTHER" id="PTHR11831:SF4">
    <property type="entry name" value="SMALL RIBOSOMAL SUBUNIT PROTEIN US4M"/>
    <property type="match status" value="1"/>
</dbReference>
<dbReference type="SMART" id="SM00363">
    <property type="entry name" value="S4"/>
    <property type="match status" value="1"/>
</dbReference>
<keyword evidence="11" id="KW-1185">Reference proteome</keyword>
<evidence type="ECO:0000256" key="5">
    <source>
        <dbReference type="ARBA" id="ARBA00023274"/>
    </source>
</evidence>
<protein>
    <recommendedName>
        <fullName evidence="6 7">Small ribosomal subunit protein uS4</fullName>
    </recommendedName>
</protein>
<proteinExistence type="inferred from homology"/>
<keyword evidence="5 7" id="KW-0687">Ribonucleoprotein</keyword>
<dbReference type="Proteomes" id="UP000286268">
    <property type="component" value="Chromosome"/>
</dbReference>
<keyword evidence="4 7" id="KW-0689">Ribosomal protein</keyword>
<name>A0A3R5THP0_9CLOT</name>
<keyword evidence="3 7" id="KW-0694">RNA-binding</keyword>
<dbReference type="CDD" id="cd00165">
    <property type="entry name" value="S4"/>
    <property type="match status" value="1"/>
</dbReference>
<dbReference type="NCBIfam" id="TIGR01017">
    <property type="entry name" value="rpsD_bact"/>
    <property type="match status" value="1"/>
</dbReference>
<evidence type="ECO:0000256" key="1">
    <source>
        <dbReference type="ARBA" id="ARBA00007465"/>
    </source>
</evidence>
<evidence type="ECO:0000256" key="4">
    <source>
        <dbReference type="ARBA" id="ARBA00022980"/>
    </source>
</evidence>
<dbReference type="AlphaFoldDB" id="A0A3R5THP0"/>
<dbReference type="GO" id="GO:0042274">
    <property type="term" value="P:ribosomal small subunit biogenesis"/>
    <property type="evidence" value="ECO:0007669"/>
    <property type="project" value="TreeGrafter"/>
</dbReference>
<dbReference type="Gene3D" id="1.10.1050.10">
    <property type="entry name" value="Ribosomal Protein S4 Delta 41, Chain A, domain 1"/>
    <property type="match status" value="1"/>
</dbReference>
<comment type="function">
    <text evidence="7">With S5 and S12 plays an important role in translational accuracy.</text>
</comment>
<sequence>MARPRTPRFKLSRHLGVNVFNHPKALNRGIKKHKLSEYGEQLLEKQKLKAYYGVMEKQFRRYVRESLSAKERPEQLLIQNLERRLDSITYRLGFAPTLRMARQMVNHGHILVNGNKVDIPSYRVNVNDLISLKEKSRKIEEFVSNFTSIPVMVPYMSKDSANFSGTLVRLPLLEEVPIDVRPIKVFEFYSRV</sequence>
<evidence type="ECO:0000259" key="8">
    <source>
        <dbReference type="SMART" id="SM00363"/>
    </source>
</evidence>
<feature type="domain" description="RNA-binding S4" evidence="8">
    <location>
        <begin position="83"/>
        <end position="145"/>
    </location>
</feature>
<dbReference type="PROSITE" id="PS50889">
    <property type="entry name" value="S4"/>
    <property type="match status" value="1"/>
</dbReference>
<dbReference type="HAMAP" id="MF_01306_B">
    <property type="entry name" value="Ribosomal_uS4_B"/>
    <property type="match status" value="1"/>
</dbReference>
<comment type="function">
    <text evidence="7">One of the primary rRNA binding proteins, it binds directly to 16S rRNA where it nucleates assembly of the body of the 30S subunit.</text>
</comment>
<dbReference type="InterPro" id="IPR036986">
    <property type="entry name" value="S4_RNA-bd_sf"/>
</dbReference>
<dbReference type="SMART" id="SM01390">
    <property type="entry name" value="Ribosomal_S4"/>
    <property type="match status" value="1"/>
</dbReference>
<evidence type="ECO:0000256" key="3">
    <source>
        <dbReference type="ARBA" id="ARBA00022884"/>
    </source>
</evidence>
<accession>A0A3R5THP0</accession>
<dbReference type="RefSeq" id="WP_128214417.1">
    <property type="nucleotide sequence ID" value="NZ_CP025746.1"/>
</dbReference>
<dbReference type="InterPro" id="IPR005709">
    <property type="entry name" value="Ribosomal_uS4_bac-type"/>
</dbReference>
<reference evidence="10 11" key="1">
    <citation type="submission" date="2018-01" db="EMBL/GenBank/DDBJ databases">
        <title>Genome Sequencing and Assembly of Anaerobacter polyendosporus strain CT4.</title>
        <authorList>
            <person name="Tachaapaikoon C."/>
            <person name="Sutheeworapong S."/>
            <person name="Jenjaroenpun P."/>
            <person name="Wongsurawat T."/>
            <person name="Nookeaw I."/>
            <person name="Cheawchanlertfa P."/>
            <person name="Kosugi A."/>
            <person name="Cheevadhanarak S."/>
            <person name="Ratanakhanokchai K."/>
        </authorList>
    </citation>
    <scope>NUCLEOTIDE SEQUENCE [LARGE SCALE GENOMIC DNA]</scope>
    <source>
        <strain evidence="10 11">CT4</strain>
    </source>
</reference>
<comment type="subunit">
    <text evidence="7">Part of the 30S ribosomal subunit. Contacts protein S5. The interaction surface between S4 and S5 is involved in control of translational fidelity.</text>
</comment>